<dbReference type="InterPro" id="IPR019432">
    <property type="entry name" value="Acyltransferase_MbtK/IucB-like"/>
</dbReference>
<dbReference type="Proteomes" id="UP000231693">
    <property type="component" value="Unassembled WGS sequence"/>
</dbReference>
<dbReference type="InterPro" id="IPR016181">
    <property type="entry name" value="Acyl_CoA_acyltransferase"/>
</dbReference>
<comment type="pathway">
    <text evidence="2">Siderophore biosynthesis; mycobactin biosynthesis.</text>
</comment>
<dbReference type="Pfam" id="PF13523">
    <property type="entry name" value="Acetyltransf_8"/>
    <property type="match status" value="1"/>
</dbReference>
<dbReference type="AlphaFoldDB" id="A0A2M9CR10"/>
<dbReference type="PANTHER" id="PTHR31438:SF1">
    <property type="entry name" value="LYSINE N-ACYLTRANSFERASE C17G9.06C-RELATED"/>
    <property type="match status" value="1"/>
</dbReference>
<dbReference type="EMBL" id="PGFE01000002">
    <property type="protein sequence ID" value="PJJ74278.1"/>
    <property type="molecule type" value="Genomic_DNA"/>
</dbReference>
<protein>
    <recommendedName>
        <fullName evidence="3">Lysine N-acyltransferase MbtK</fullName>
    </recommendedName>
    <alternativeName>
        <fullName evidence="4">Mycobactin synthase protein K</fullName>
    </alternativeName>
</protein>
<keyword evidence="7" id="KW-1185">Reference proteome</keyword>
<dbReference type="PANTHER" id="PTHR31438">
    <property type="entry name" value="LYSINE N-ACYLTRANSFERASE C17G9.06C-RELATED"/>
    <property type="match status" value="1"/>
</dbReference>
<organism evidence="6 7">
    <name type="scientific">Sediminihabitans luteus</name>
    <dbReference type="NCBI Taxonomy" id="1138585"/>
    <lineage>
        <taxon>Bacteria</taxon>
        <taxon>Bacillati</taxon>
        <taxon>Actinomycetota</taxon>
        <taxon>Actinomycetes</taxon>
        <taxon>Micrococcales</taxon>
        <taxon>Cellulomonadaceae</taxon>
        <taxon>Sediminihabitans</taxon>
    </lineage>
</organism>
<accession>A0A2M9CR10</accession>
<keyword evidence="6" id="KW-0808">Transferase</keyword>
<evidence type="ECO:0000256" key="3">
    <source>
        <dbReference type="ARBA" id="ARBA00020586"/>
    </source>
</evidence>
<sequence length="202" mass="21543">MTLLLSGRPGETVHTATVHGGTASVRVLDPVADLDLVHAWVTHRGSGFWGLGGLSRDELRSTYAFVDSLETHHAFLLCWEGEPFVLLQTYDPAHDPVGETYPVAEGDVGLHFLLGAKPAAPVSAWAVLGVVLESFVYAAPAARRVVVEPDADNVAAVARVQRLGFELGPRVLVGTKRAQLAFQSREAARAMADAAGRARGTR</sequence>
<reference evidence="6 7" key="1">
    <citation type="submission" date="2017-11" db="EMBL/GenBank/DDBJ databases">
        <title>Genomic Encyclopedia of Archaeal and Bacterial Type Strains, Phase II (KMG-II): From Individual Species to Whole Genera.</title>
        <authorList>
            <person name="Goeker M."/>
        </authorList>
    </citation>
    <scope>NUCLEOTIDE SEQUENCE [LARGE SCALE GENOMIC DNA]</scope>
    <source>
        <strain evidence="6 7">DSM 25478</strain>
    </source>
</reference>
<gene>
    <name evidence="6" type="ORF">CLV28_1772</name>
</gene>
<evidence type="ECO:0000256" key="1">
    <source>
        <dbReference type="ARBA" id="ARBA00003818"/>
    </source>
</evidence>
<name>A0A2M9CR10_9CELL</name>
<evidence type="ECO:0000256" key="4">
    <source>
        <dbReference type="ARBA" id="ARBA00031122"/>
    </source>
</evidence>
<dbReference type="GO" id="GO:0019290">
    <property type="term" value="P:siderophore biosynthetic process"/>
    <property type="evidence" value="ECO:0007669"/>
    <property type="project" value="InterPro"/>
</dbReference>
<evidence type="ECO:0000256" key="2">
    <source>
        <dbReference type="ARBA" id="ARBA00005102"/>
    </source>
</evidence>
<comment type="caution">
    <text evidence="6">The sequence shown here is derived from an EMBL/GenBank/DDBJ whole genome shotgun (WGS) entry which is preliminary data.</text>
</comment>
<dbReference type="RefSeq" id="WP_100422898.1">
    <property type="nucleotide sequence ID" value="NZ_BOOX01000006.1"/>
</dbReference>
<comment type="function">
    <text evidence="1">Acyltransferase required for the direct transfer of medium- to long-chain fatty acyl moieties from a carrier protein (MbtL) on to the epsilon-amino group of lysine residue in the mycobactin core.</text>
</comment>
<dbReference type="SUPFAM" id="SSF55729">
    <property type="entry name" value="Acyl-CoA N-acyltransferases (Nat)"/>
    <property type="match status" value="1"/>
</dbReference>
<dbReference type="GO" id="GO:0016410">
    <property type="term" value="F:N-acyltransferase activity"/>
    <property type="evidence" value="ECO:0007669"/>
    <property type="project" value="TreeGrafter"/>
</dbReference>
<dbReference type="Gene3D" id="3.40.630.30">
    <property type="match status" value="1"/>
</dbReference>
<proteinExistence type="predicted"/>
<dbReference type="SMART" id="SM01006">
    <property type="entry name" value="AlcB"/>
    <property type="match status" value="1"/>
</dbReference>
<dbReference type="UniPathway" id="UPA00011"/>
<evidence type="ECO:0000313" key="7">
    <source>
        <dbReference type="Proteomes" id="UP000231693"/>
    </source>
</evidence>
<evidence type="ECO:0000313" key="6">
    <source>
        <dbReference type="EMBL" id="PJJ74278.1"/>
    </source>
</evidence>
<dbReference type="OrthoDB" id="5177616at2"/>
<feature type="domain" description="Acyltransferase MbtK/IucB-like conserved" evidence="5">
    <location>
        <begin position="26"/>
        <end position="74"/>
    </location>
</feature>
<evidence type="ECO:0000259" key="5">
    <source>
        <dbReference type="SMART" id="SM01006"/>
    </source>
</evidence>